<dbReference type="SUPFAM" id="SSF52540">
    <property type="entry name" value="P-loop containing nucleoside triphosphate hydrolases"/>
    <property type="match status" value="1"/>
</dbReference>
<comment type="similarity">
    <text evidence="11">Belongs to the TRAFAC class translation factor GTPase superfamily. Classic translation factor GTPase family. EF-Tu/EF-1A subfamily.</text>
</comment>
<reference evidence="13 14" key="1">
    <citation type="submission" date="2017-09" db="EMBL/GenBank/DDBJ databases">
        <title>Large-scale bioinformatics analysis of Bacillus genomes uncovers conserved roles of natural products in bacterial physiology.</title>
        <authorList>
            <consortium name="Agbiome Team Llc"/>
            <person name="Bleich R.M."/>
            <person name="Kirk G.J."/>
            <person name="Santa Maria K.C."/>
            <person name="Allen S.E."/>
            <person name="Farag S."/>
            <person name="Shank E.A."/>
            <person name="Bowers A."/>
        </authorList>
    </citation>
    <scope>NUCLEOTIDE SEQUENCE [LARGE SCALE GENOMIC DNA]</scope>
    <source>
        <strain evidence="13 14">AFS003013</strain>
    </source>
</reference>
<sequence length="405" mass="44759">MTKALFERTKQHINMGFIGHVDHGKTTLAAAISSFLALKHGGRIMSYADIDNAPEEIERGITINTRHIEGETDSRHYTFVDSPSHADLVKNMITGAAQMDAAILVVAADSGPEPQTREHILLARQIGVSHIIVFLNKMDLADPELVELVEMEVIDLLTSGGFPEETPIIKGSAYKDMVNLESGQNMESIPELIDTLDSYIPQPERLTDKPFLMPVEDIFSIQGQGTVVTGKIEQGILKKNDEVEVVGIKEITKTTCTEIEMFNKLLNEARAGENVGLLLRGIDKTGIQRGQVLAKPGSIFPHIKFKAVIYVLSKEEGGRHKPFFTNYRPQFYFRTTDVTGAIHLKDGVEMVMPGDRTEVYVELVAPIAMTPGLCFAIREGGRTVASGRVIEIFDSEDDLITKIKK</sequence>
<dbReference type="InterPro" id="IPR000795">
    <property type="entry name" value="T_Tr_GTP-bd_dom"/>
</dbReference>
<protein>
    <recommendedName>
        <fullName evidence="10 11">Elongation factor Tu</fullName>
        <shortName evidence="11">EF-Tu</shortName>
        <ecNumber evidence="11">3.6.5.3</ecNumber>
    </recommendedName>
</protein>
<feature type="binding site" evidence="11">
    <location>
        <begin position="19"/>
        <end position="26"/>
    </location>
    <ligand>
        <name>GTP</name>
        <dbReference type="ChEBI" id="CHEBI:37565"/>
    </ligand>
</feature>
<dbReference type="NCBIfam" id="NF009373">
    <property type="entry name" value="PRK12736.1"/>
    <property type="match status" value="1"/>
</dbReference>
<dbReference type="Pfam" id="PF03144">
    <property type="entry name" value="GTP_EFTU_D2"/>
    <property type="match status" value="1"/>
</dbReference>
<dbReference type="FunFam" id="3.40.50.300:FF:000576">
    <property type="entry name" value="Elongation factor Tu"/>
    <property type="match status" value="1"/>
</dbReference>
<dbReference type="InterPro" id="IPR004161">
    <property type="entry name" value="EFTu-like_2"/>
</dbReference>
<dbReference type="CDD" id="cd03697">
    <property type="entry name" value="EFTU_II"/>
    <property type="match status" value="1"/>
</dbReference>
<evidence type="ECO:0000256" key="3">
    <source>
        <dbReference type="ARBA" id="ARBA00022723"/>
    </source>
</evidence>
<comment type="subunit">
    <text evidence="1 11">Monomer.</text>
</comment>
<evidence type="ECO:0000256" key="8">
    <source>
        <dbReference type="ARBA" id="ARBA00022917"/>
    </source>
</evidence>
<organism evidence="13 14">
    <name type="scientific">Priestia megaterium</name>
    <name type="common">Bacillus megaterium</name>
    <dbReference type="NCBI Taxonomy" id="1404"/>
    <lineage>
        <taxon>Bacteria</taxon>
        <taxon>Bacillati</taxon>
        <taxon>Bacillota</taxon>
        <taxon>Bacilli</taxon>
        <taxon>Bacillales</taxon>
        <taxon>Bacillaceae</taxon>
        <taxon>Priestia</taxon>
    </lineage>
</organism>
<comment type="catalytic activity">
    <reaction evidence="11">
        <text>GTP + H2O = GDP + phosphate + H(+)</text>
        <dbReference type="Rhea" id="RHEA:19669"/>
        <dbReference type="ChEBI" id="CHEBI:15377"/>
        <dbReference type="ChEBI" id="CHEBI:15378"/>
        <dbReference type="ChEBI" id="CHEBI:37565"/>
        <dbReference type="ChEBI" id="CHEBI:43474"/>
        <dbReference type="ChEBI" id="CHEBI:58189"/>
        <dbReference type="EC" id="3.6.5.3"/>
    </reaction>
</comment>
<dbReference type="Gene3D" id="2.40.30.10">
    <property type="entry name" value="Translation factors"/>
    <property type="match status" value="2"/>
</dbReference>
<dbReference type="NCBIfam" id="NF009372">
    <property type="entry name" value="PRK12735.1"/>
    <property type="match status" value="1"/>
</dbReference>
<keyword evidence="9 11" id="KW-0342">GTP-binding</keyword>
<accession>A0AAE5UA48</accession>
<proteinExistence type="inferred from homology"/>
<evidence type="ECO:0000256" key="4">
    <source>
        <dbReference type="ARBA" id="ARBA00022741"/>
    </source>
</evidence>
<dbReference type="PANTHER" id="PTHR43721:SF22">
    <property type="entry name" value="ELONGATION FACTOR TU, MITOCHONDRIAL"/>
    <property type="match status" value="1"/>
</dbReference>
<dbReference type="GO" id="GO:0005829">
    <property type="term" value="C:cytosol"/>
    <property type="evidence" value="ECO:0007669"/>
    <property type="project" value="TreeGrafter"/>
</dbReference>
<dbReference type="EC" id="3.6.5.3" evidence="11"/>
<dbReference type="HAMAP" id="MF_00118_B">
    <property type="entry name" value="EF_Tu_B"/>
    <property type="match status" value="1"/>
</dbReference>
<comment type="function">
    <text evidence="11">GTP hydrolase that promotes the GTP-dependent binding of aminoacyl-tRNA to the A-site of ribosomes during protein biosynthesis.</text>
</comment>
<dbReference type="InterPro" id="IPR004541">
    <property type="entry name" value="Transl_elong_EFTu/EF1A_bac/org"/>
</dbReference>
<comment type="subcellular location">
    <subcellularLocation>
        <location evidence="11">Cytoplasm</location>
    </subcellularLocation>
</comment>
<dbReference type="Pfam" id="PF03143">
    <property type="entry name" value="GTP_EFTU_D3"/>
    <property type="match status" value="1"/>
</dbReference>
<evidence type="ECO:0000256" key="5">
    <source>
        <dbReference type="ARBA" id="ARBA00022768"/>
    </source>
</evidence>
<keyword evidence="6 11" id="KW-0378">Hydrolase</keyword>
<dbReference type="InterPro" id="IPR050055">
    <property type="entry name" value="EF-Tu_GTPase"/>
</dbReference>
<dbReference type="EMBL" id="NTYW01000046">
    <property type="protein sequence ID" value="PES32139.1"/>
    <property type="molecule type" value="Genomic_DNA"/>
</dbReference>
<dbReference type="AlphaFoldDB" id="A0AAE5UA48"/>
<dbReference type="GO" id="GO:0003746">
    <property type="term" value="F:translation elongation factor activity"/>
    <property type="evidence" value="ECO:0007669"/>
    <property type="project" value="UniProtKB-UniRule"/>
</dbReference>
<keyword evidence="8 11" id="KW-0648">Protein biosynthesis</keyword>
<feature type="binding site" evidence="11">
    <location>
        <position position="26"/>
    </location>
    <ligand>
        <name>Mg(2+)</name>
        <dbReference type="ChEBI" id="CHEBI:18420"/>
    </ligand>
</feature>
<comment type="caution">
    <text evidence="11">Lacks conserved residue(s) required for the propagation of feature annotation.</text>
</comment>
<dbReference type="Gene3D" id="3.40.50.300">
    <property type="entry name" value="P-loop containing nucleotide triphosphate hydrolases"/>
    <property type="match status" value="1"/>
</dbReference>
<keyword evidence="4 11" id="KW-0547">Nucleotide-binding</keyword>
<dbReference type="FunFam" id="2.40.30.10:FF:000001">
    <property type="entry name" value="Elongation factor Tu"/>
    <property type="match status" value="1"/>
</dbReference>
<dbReference type="Pfam" id="PF00009">
    <property type="entry name" value="GTP_EFTU"/>
    <property type="match status" value="1"/>
</dbReference>
<keyword evidence="7 11" id="KW-0460">Magnesium</keyword>
<dbReference type="SUPFAM" id="SSF50465">
    <property type="entry name" value="EF-Tu/eEF-1alpha/eIF2-gamma C-terminal domain"/>
    <property type="match status" value="1"/>
</dbReference>
<evidence type="ECO:0000256" key="10">
    <source>
        <dbReference type="ARBA" id="ARBA00029554"/>
    </source>
</evidence>
<dbReference type="PROSITE" id="PS51722">
    <property type="entry name" value="G_TR_2"/>
    <property type="match status" value="1"/>
</dbReference>
<dbReference type="PRINTS" id="PR00315">
    <property type="entry name" value="ELONGATNFCT"/>
</dbReference>
<keyword evidence="5 11" id="KW-0251">Elongation factor</keyword>
<dbReference type="GO" id="GO:0000287">
    <property type="term" value="F:magnesium ion binding"/>
    <property type="evidence" value="ECO:0007669"/>
    <property type="project" value="UniProtKB-UniRule"/>
</dbReference>
<evidence type="ECO:0000256" key="2">
    <source>
        <dbReference type="ARBA" id="ARBA00022490"/>
    </source>
</evidence>
<dbReference type="InterPro" id="IPR009001">
    <property type="entry name" value="Transl_elong_EF1A/Init_IF2_C"/>
</dbReference>
<gene>
    <name evidence="11 13" type="primary">tuf</name>
    <name evidence="13" type="ORF">CN497_22705</name>
</gene>
<evidence type="ECO:0000256" key="11">
    <source>
        <dbReference type="HAMAP-Rule" id="MF_00118"/>
    </source>
</evidence>
<dbReference type="InterPro" id="IPR004160">
    <property type="entry name" value="Transl_elong_EFTu/EF1A_C"/>
</dbReference>
<evidence type="ECO:0000259" key="12">
    <source>
        <dbReference type="PROSITE" id="PS51722"/>
    </source>
</evidence>
<feature type="domain" description="Tr-type G" evidence="12">
    <location>
        <begin position="10"/>
        <end position="204"/>
    </location>
</feature>
<dbReference type="RefSeq" id="WP_098278790.1">
    <property type="nucleotide sequence ID" value="NZ_JBEUTV010000506.1"/>
</dbReference>
<evidence type="ECO:0000256" key="7">
    <source>
        <dbReference type="ARBA" id="ARBA00022842"/>
    </source>
</evidence>
<keyword evidence="2 11" id="KW-0963">Cytoplasm</keyword>
<dbReference type="NCBIfam" id="NF000766">
    <property type="entry name" value="PRK00049.1"/>
    <property type="match status" value="1"/>
</dbReference>
<dbReference type="PANTHER" id="PTHR43721">
    <property type="entry name" value="ELONGATION FACTOR TU-RELATED"/>
    <property type="match status" value="1"/>
</dbReference>
<evidence type="ECO:0000256" key="9">
    <source>
        <dbReference type="ARBA" id="ARBA00023134"/>
    </source>
</evidence>
<evidence type="ECO:0000256" key="1">
    <source>
        <dbReference type="ARBA" id="ARBA00011245"/>
    </source>
</evidence>
<dbReference type="InterPro" id="IPR041709">
    <property type="entry name" value="EF-Tu_GTP-bd"/>
</dbReference>
<name>A0AAE5UA48_PRIMG</name>
<evidence type="ECO:0000256" key="6">
    <source>
        <dbReference type="ARBA" id="ARBA00022801"/>
    </source>
</evidence>
<evidence type="ECO:0000313" key="13">
    <source>
        <dbReference type="EMBL" id="PES32139.1"/>
    </source>
</evidence>
<dbReference type="NCBIfam" id="TIGR00485">
    <property type="entry name" value="EF-Tu"/>
    <property type="match status" value="1"/>
</dbReference>
<dbReference type="SUPFAM" id="SSF50447">
    <property type="entry name" value="Translation proteins"/>
    <property type="match status" value="1"/>
</dbReference>
<dbReference type="GO" id="GO:0003924">
    <property type="term" value="F:GTPase activity"/>
    <property type="evidence" value="ECO:0007669"/>
    <property type="project" value="UniProtKB-UniRule"/>
</dbReference>
<comment type="caution">
    <text evidence="13">The sequence shown here is derived from an EMBL/GenBank/DDBJ whole genome shotgun (WGS) entry which is preliminary data.</text>
</comment>
<dbReference type="Proteomes" id="UP000220341">
    <property type="component" value="Unassembled WGS sequence"/>
</dbReference>
<dbReference type="CDD" id="cd03707">
    <property type="entry name" value="EFTU_III"/>
    <property type="match status" value="1"/>
</dbReference>
<dbReference type="CDD" id="cd01884">
    <property type="entry name" value="EF_Tu"/>
    <property type="match status" value="1"/>
</dbReference>
<dbReference type="GO" id="GO:0005525">
    <property type="term" value="F:GTP binding"/>
    <property type="evidence" value="ECO:0007669"/>
    <property type="project" value="UniProtKB-UniRule"/>
</dbReference>
<feature type="binding site" evidence="11">
    <location>
        <begin position="136"/>
        <end position="139"/>
    </location>
    <ligand>
        <name>GTP</name>
        <dbReference type="ChEBI" id="CHEBI:37565"/>
    </ligand>
</feature>
<dbReference type="InterPro" id="IPR027417">
    <property type="entry name" value="P-loop_NTPase"/>
</dbReference>
<dbReference type="InterPro" id="IPR009000">
    <property type="entry name" value="Transl_B-barrel_sf"/>
</dbReference>
<dbReference type="InterPro" id="IPR033720">
    <property type="entry name" value="EFTU_2"/>
</dbReference>
<keyword evidence="3 11" id="KW-0479">Metal-binding</keyword>
<evidence type="ECO:0000313" key="14">
    <source>
        <dbReference type="Proteomes" id="UP000220341"/>
    </source>
</evidence>